<organism evidence="1 2">
    <name type="scientific">Cryobacterium cheniae</name>
    <dbReference type="NCBI Taxonomy" id="1259262"/>
    <lineage>
        <taxon>Bacteria</taxon>
        <taxon>Bacillati</taxon>
        <taxon>Actinomycetota</taxon>
        <taxon>Actinomycetes</taxon>
        <taxon>Micrococcales</taxon>
        <taxon>Microbacteriaceae</taxon>
        <taxon>Cryobacterium</taxon>
    </lineage>
</organism>
<dbReference type="EMBL" id="SOGN01000008">
    <property type="protein sequence ID" value="TFC83973.1"/>
    <property type="molecule type" value="Genomic_DNA"/>
</dbReference>
<dbReference type="Proteomes" id="UP000298433">
    <property type="component" value="Unassembled WGS sequence"/>
</dbReference>
<sequence>MVARVTATSIVDAVASNLRTRILEGESTSDIARPETEMTGGSALAVVEPDRRFHTGEGDGVGAAELLDEHLGRARERLAAAIGGEAGTEAHLPSSVHPV</sequence>
<gene>
    <name evidence="1" type="ORF">E3T23_01605</name>
</gene>
<comment type="caution">
    <text evidence="1">The sequence shown here is derived from an EMBL/GenBank/DDBJ whole genome shotgun (WGS) entry which is preliminary data.</text>
</comment>
<evidence type="ECO:0000313" key="1">
    <source>
        <dbReference type="EMBL" id="TFC83973.1"/>
    </source>
</evidence>
<dbReference type="RefSeq" id="WP_134368659.1">
    <property type="nucleotide sequence ID" value="NZ_SOGN01000008.1"/>
</dbReference>
<proteinExistence type="predicted"/>
<evidence type="ECO:0000313" key="2">
    <source>
        <dbReference type="Proteomes" id="UP000298433"/>
    </source>
</evidence>
<keyword evidence="2" id="KW-1185">Reference proteome</keyword>
<protein>
    <submittedName>
        <fullName evidence="1">Uncharacterized protein</fullName>
    </submittedName>
</protein>
<accession>A0A4R8XYQ8</accession>
<reference evidence="1 2" key="1">
    <citation type="submission" date="2019-03" db="EMBL/GenBank/DDBJ databases">
        <title>Genomics of glacier-inhabiting Cryobacterium strains.</title>
        <authorList>
            <person name="Liu Q."/>
            <person name="Xin Y.-H."/>
        </authorList>
    </citation>
    <scope>NUCLEOTIDE SEQUENCE [LARGE SCALE GENOMIC DNA]</scope>
    <source>
        <strain evidence="1 2">TMT2-48-2</strain>
    </source>
</reference>
<dbReference type="AlphaFoldDB" id="A0A4R8XYQ8"/>
<name>A0A4R8XYQ8_9MICO</name>
<dbReference type="OrthoDB" id="5243844at2"/>